<name>A0AC35U3D4_9BILA</name>
<accession>A0AC35U3D4</accession>
<sequence length="507" mass="56774">MRERKPLPDVEPGFMKKLVPSEPPLHGEEWSKIFADIEPVAFNGNTNWHHPHFYAYFPTALSYPSIMADILSGGISSIGFSYNSSPAMTELEMSMTDWLAKAVNLPDNLLNSHEGPGCGIIQSTASDATLVAILAARARAVIKLSEENSRSLKEKVAPQDGEDFTSNMIKAVQGTVGHLKQKITESVNTRSEKSDLPTTFKAHDPSLFTSLVAYTSDQGHSSVEKGAMLAGVRIRKIKSNTDNERKNYSICPEALEEAIKNDVANGYTPFILIASVGTTNTCAVDPIEKLGPICNAHNIWLHVDAAYAGSFALLPEFRYLLKGIEFADSFNFNAHKAMAINFDCSPMWFKDATEAVAFFNVDPLYLKHKHQTTSHDYRHLQIALGRRFRSLKIWFVLRSMGIEGIQKHLRGLITSGERFHQLIAKDERFELFVPHHVGLTCFRLKNKSNEENEKLCNAINDDRRIHLVPSKVNDTYFLRVVICSQLTTVEDVEVAYKVIVELANKYL</sequence>
<dbReference type="Proteomes" id="UP000095286">
    <property type="component" value="Unplaced"/>
</dbReference>
<dbReference type="WBParaSite" id="RSKR_0000701600.1">
    <property type="protein sequence ID" value="RSKR_0000701600.1"/>
    <property type="gene ID" value="RSKR_0000701600"/>
</dbReference>
<evidence type="ECO:0000313" key="2">
    <source>
        <dbReference type="WBParaSite" id="RSKR_0000701600.1"/>
    </source>
</evidence>
<evidence type="ECO:0000313" key="1">
    <source>
        <dbReference type="Proteomes" id="UP000095286"/>
    </source>
</evidence>
<protein>
    <submittedName>
        <fullName evidence="2">Aromatic-L-amino-acid decarboxylase</fullName>
    </submittedName>
</protein>
<reference evidence="2" key="1">
    <citation type="submission" date="2016-11" db="UniProtKB">
        <authorList>
            <consortium name="WormBaseParasite"/>
        </authorList>
    </citation>
    <scope>IDENTIFICATION</scope>
    <source>
        <strain evidence="2">KR3021</strain>
    </source>
</reference>
<organism evidence="1 2">
    <name type="scientific">Rhabditophanes sp. KR3021</name>
    <dbReference type="NCBI Taxonomy" id="114890"/>
    <lineage>
        <taxon>Eukaryota</taxon>
        <taxon>Metazoa</taxon>
        <taxon>Ecdysozoa</taxon>
        <taxon>Nematoda</taxon>
        <taxon>Chromadorea</taxon>
        <taxon>Rhabditida</taxon>
        <taxon>Tylenchina</taxon>
        <taxon>Panagrolaimomorpha</taxon>
        <taxon>Strongyloidoidea</taxon>
        <taxon>Alloionematidae</taxon>
        <taxon>Rhabditophanes</taxon>
    </lineage>
</organism>
<proteinExistence type="predicted"/>